<dbReference type="CDD" id="cd03143">
    <property type="entry name" value="A4_beta-galactosidase_middle_domain"/>
    <property type="match status" value="1"/>
</dbReference>
<dbReference type="Gene3D" id="3.40.50.880">
    <property type="match status" value="1"/>
</dbReference>
<gene>
    <name evidence="1" type="ORF">JOC48_000569</name>
</gene>
<dbReference type="Proteomes" id="UP001296943">
    <property type="component" value="Unassembled WGS sequence"/>
</dbReference>
<name>A0ABS2MW60_9BACI</name>
<comment type="caution">
    <text evidence="1">The sequence shown here is derived from an EMBL/GenBank/DDBJ whole genome shotgun (WGS) entry which is preliminary data.</text>
</comment>
<dbReference type="InterPro" id="IPR017853">
    <property type="entry name" value="GH"/>
</dbReference>
<dbReference type="RefSeq" id="WP_204497525.1">
    <property type="nucleotide sequence ID" value="NZ_JAFBDR010000002.1"/>
</dbReference>
<organism evidence="1 2">
    <name type="scientific">Aquibacillus albus</name>
    <dbReference type="NCBI Taxonomy" id="1168171"/>
    <lineage>
        <taxon>Bacteria</taxon>
        <taxon>Bacillati</taxon>
        <taxon>Bacillota</taxon>
        <taxon>Bacilli</taxon>
        <taxon>Bacillales</taxon>
        <taxon>Bacillaceae</taxon>
        <taxon>Aquibacillus</taxon>
    </lineage>
</organism>
<evidence type="ECO:0008006" key="3">
    <source>
        <dbReference type="Google" id="ProtNLM"/>
    </source>
</evidence>
<protein>
    <recommendedName>
        <fullName evidence="3">Beta-galactosidase trimerisation domain-containing protein</fullName>
    </recommendedName>
</protein>
<reference evidence="1 2" key="1">
    <citation type="submission" date="2021-01" db="EMBL/GenBank/DDBJ databases">
        <title>Genomic Encyclopedia of Type Strains, Phase IV (KMG-IV): sequencing the most valuable type-strain genomes for metagenomic binning, comparative biology and taxonomic classification.</title>
        <authorList>
            <person name="Goeker M."/>
        </authorList>
    </citation>
    <scope>NUCLEOTIDE SEQUENCE [LARGE SCALE GENOMIC DNA]</scope>
    <source>
        <strain evidence="1 2">DSM 23711</strain>
    </source>
</reference>
<dbReference type="Gene3D" id="3.20.20.80">
    <property type="entry name" value="Glycosidases"/>
    <property type="match status" value="1"/>
</dbReference>
<sequence length="668" mass="77309">MAWWSNNNLRMIQNNLREKDANLNVDALISQLKELNANVLMMNAGGIFAFYPTKLEYHYRAANQKTDMLREALDKAHANGMKVIVRFDFSKAHESIFEKKPEWFYRTKEGKEVNYHGIVHSCISSYYQQEYSLKIIDEVLTNYDVDGIFFNWFGYNTFDYSGNDHGICHCDSCKTKFHEMFGLDLPEKVDEDDPVYQKHLIYREVTASKMLDRVYDLVKSKNRDIAISTYSDHKVDIVRNESNTSKTRPHPMWLYSASENVKAIEDSWDQKLISNCSINAVDLVHRFTAVSKHEINIRLKESLASGSGLDFCIIGVFEDYPDRENLPIVADIFNYHKKNEQYYGNFQSVSEVALIKPRKTLQADSKEYLGLFKMLKEEHVLFDVLQQKTFMDNRECLNRYQTLIIPDILAFSSEELEVLRAYSKKGGCLISTGRSFTQDEENQQFLQEHFDAKLDGIKVFSREAAYLKTEDKEVFKSFMERDWVVLDGAFCRVKFGSKAYKNLPLVKPALFGPPERAFGHEMSQDSFGLGIVSNDQQKSIYLPWHPGKLYYNLGFDDNKRIIIDLLDNVVDYQSMLRTNAPQSVEVFLNQLDDDTYILHLLNLSGFNGVSYYEPIPVHEVQVHLPQLNNCKQLINLEDKEEVSYTNGDDGIKIELPVLKDFSAVVLKV</sequence>
<proteinExistence type="predicted"/>
<dbReference type="InterPro" id="IPR028212">
    <property type="entry name" value="GHL6"/>
</dbReference>
<dbReference type="SUPFAM" id="SSF51445">
    <property type="entry name" value="(Trans)glycosidases"/>
    <property type="match status" value="1"/>
</dbReference>
<evidence type="ECO:0000313" key="1">
    <source>
        <dbReference type="EMBL" id="MBM7570091.1"/>
    </source>
</evidence>
<keyword evidence="2" id="KW-1185">Reference proteome</keyword>
<dbReference type="EMBL" id="JAFBDR010000002">
    <property type="protein sequence ID" value="MBM7570091.1"/>
    <property type="molecule type" value="Genomic_DNA"/>
</dbReference>
<dbReference type="Pfam" id="PF14871">
    <property type="entry name" value="GHL6"/>
    <property type="match status" value="1"/>
</dbReference>
<evidence type="ECO:0000313" key="2">
    <source>
        <dbReference type="Proteomes" id="UP001296943"/>
    </source>
</evidence>
<accession>A0ABS2MW60</accession>
<dbReference type="InterPro" id="IPR029062">
    <property type="entry name" value="Class_I_gatase-like"/>
</dbReference>